<organism evidence="1 2">
    <name type="scientific">Gossypium laxum</name>
    <dbReference type="NCBI Taxonomy" id="34288"/>
    <lineage>
        <taxon>Eukaryota</taxon>
        <taxon>Viridiplantae</taxon>
        <taxon>Streptophyta</taxon>
        <taxon>Embryophyta</taxon>
        <taxon>Tracheophyta</taxon>
        <taxon>Spermatophyta</taxon>
        <taxon>Magnoliopsida</taxon>
        <taxon>eudicotyledons</taxon>
        <taxon>Gunneridae</taxon>
        <taxon>Pentapetalae</taxon>
        <taxon>rosids</taxon>
        <taxon>malvids</taxon>
        <taxon>Malvales</taxon>
        <taxon>Malvaceae</taxon>
        <taxon>Malvoideae</taxon>
        <taxon>Gossypium</taxon>
    </lineage>
</organism>
<dbReference type="Proteomes" id="UP000593574">
    <property type="component" value="Unassembled WGS sequence"/>
</dbReference>
<keyword evidence="2" id="KW-1185">Reference proteome</keyword>
<accession>A0A7J8ZFH2</accession>
<protein>
    <submittedName>
        <fullName evidence="1">Uncharacterized protein</fullName>
    </submittedName>
</protein>
<gene>
    <name evidence="1" type="ORF">Golax_009663</name>
</gene>
<dbReference type="EMBL" id="JABEZV010000005">
    <property type="protein sequence ID" value="MBA0710370.1"/>
    <property type="molecule type" value="Genomic_DNA"/>
</dbReference>
<name>A0A7J8ZFH2_9ROSI</name>
<reference evidence="1 2" key="1">
    <citation type="journal article" date="2019" name="Genome Biol. Evol.">
        <title>Insights into the evolution of the New World diploid cottons (Gossypium, subgenus Houzingenia) based on genome sequencing.</title>
        <authorList>
            <person name="Grover C.E."/>
            <person name="Arick M.A. 2nd"/>
            <person name="Thrash A."/>
            <person name="Conover J.L."/>
            <person name="Sanders W.S."/>
            <person name="Peterson D.G."/>
            <person name="Frelichowski J.E."/>
            <person name="Scheffler J.A."/>
            <person name="Scheffler B.E."/>
            <person name="Wendel J.F."/>
        </authorList>
    </citation>
    <scope>NUCLEOTIDE SEQUENCE [LARGE SCALE GENOMIC DNA]</scope>
    <source>
        <strain evidence="1">4</strain>
        <tissue evidence="1">Leaf</tissue>
    </source>
</reference>
<comment type="caution">
    <text evidence="1">The sequence shown here is derived from an EMBL/GenBank/DDBJ whole genome shotgun (WGS) entry which is preliminary data.</text>
</comment>
<proteinExistence type="predicted"/>
<sequence>MDFQERCCFLGCLQFRQRLCFRTCLELDSMEPCPWMYCFLVLVCSLSPDFGSS</sequence>
<evidence type="ECO:0000313" key="1">
    <source>
        <dbReference type="EMBL" id="MBA0710370.1"/>
    </source>
</evidence>
<evidence type="ECO:0000313" key="2">
    <source>
        <dbReference type="Proteomes" id="UP000593574"/>
    </source>
</evidence>
<dbReference type="AlphaFoldDB" id="A0A7J8ZFH2"/>